<dbReference type="OrthoDB" id="446173at2759"/>
<gene>
    <name evidence="2" type="primary">CFP</name>
</gene>
<evidence type="ECO:0000256" key="1">
    <source>
        <dbReference type="SAM" id="MobiDB-lite"/>
    </source>
</evidence>
<feature type="region of interest" description="Disordered" evidence="1">
    <location>
        <begin position="1"/>
        <end position="22"/>
    </location>
</feature>
<dbReference type="AlphaFoldDB" id="L0R836"/>
<organism evidence="2">
    <name type="scientific">Homo sapiens</name>
    <name type="common">Human</name>
    <dbReference type="NCBI Taxonomy" id="9606"/>
    <lineage>
        <taxon>Eukaryota</taxon>
        <taxon>Metazoa</taxon>
        <taxon>Chordata</taxon>
        <taxon>Craniata</taxon>
        <taxon>Vertebrata</taxon>
        <taxon>Euteleostomi</taxon>
        <taxon>Mammalia</taxon>
        <taxon>Eutheria</taxon>
        <taxon>Euarchontoglires</taxon>
        <taxon>Primates</taxon>
        <taxon>Haplorrhini</taxon>
        <taxon>Catarrhini</taxon>
        <taxon>Hominidae</taxon>
        <taxon>Homo</taxon>
    </lineage>
</organism>
<protein>
    <submittedName>
        <fullName evidence="2">Alternative protein CFP</fullName>
    </submittedName>
</protein>
<reference evidence="2" key="1">
    <citation type="submission" date="2012-10" db="EMBL/GenBank/DDBJ databases">
        <title>Direct identification of alternative open reading frame translation products in human.</title>
        <authorList>
            <person name="Vanderperre B."/>
            <person name="Lucier J.-F."/>
            <person name="Motard J."/>
            <person name="Tremblay G."/>
            <person name="Vanderperre S."/>
            <person name="Wisztorski M."/>
            <person name="Salzet M."/>
            <person name="Boisvert F.-M."/>
            <person name="Roucou X."/>
        </authorList>
    </citation>
    <scope>NUCLEOTIDE SEQUENCE</scope>
</reference>
<evidence type="ECO:0000313" key="2">
    <source>
        <dbReference type="EMBL" id="CCO13706.1"/>
    </source>
</evidence>
<dbReference type="PeptideAtlas" id="L0R836"/>
<name>L0R836_HUMAN</name>
<dbReference type="ChiTaRS" id="CFP">
    <property type="organism name" value="human"/>
</dbReference>
<feature type="compositionally biased region" description="Pro residues" evidence="1">
    <location>
        <begin position="87"/>
        <end position="100"/>
    </location>
</feature>
<dbReference type="EMBL" id="HF547995">
    <property type="protein sequence ID" value="CCO13706.1"/>
    <property type="molecule type" value="Genomic_DNA"/>
</dbReference>
<sequence length="133" mass="13454">MGSALERWHLGPWSGSSRPVRTSSAVLRWAAGLAGGPGSLALSPAPKGPGPAGEPVITLLPSVGATAQDRHRNQRPVTPSRSAPHTGPGPPGAPGPPAQPPATVDPTNLRRHEAASVLHLSPPRNLLGSPARG</sequence>
<proteinExistence type="predicted"/>
<feature type="region of interest" description="Disordered" evidence="1">
    <location>
        <begin position="34"/>
        <end position="133"/>
    </location>
</feature>
<accession>L0R836</accession>